<keyword evidence="6" id="KW-1185">Reference proteome</keyword>
<dbReference type="Gene3D" id="3.40.920.10">
    <property type="entry name" value="Pyruvate-ferredoxin oxidoreductase, PFOR, domain III"/>
    <property type="match status" value="1"/>
</dbReference>
<dbReference type="InterPro" id="IPR046667">
    <property type="entry name" value="DUF6537"/>
</dbReference>
<protein>
    <submittedName>
        <fullName evidence="5">Indolepyruvate ferredoxin oxidoreductase family protein</fullName>
    </submittedName>
</protein>
<reference evidence="5" key="1">
    <citation type="submission" date="2021-08" db="EMBL/GenBank/DDBJ databases">
        <title>Hoeflea bacterium WL0058 sp. nov., isolated from the sediment.</title>
        <authorList>
            <person name="Wang L."/>
            <person name="Zhang D."/>
        </authorList>
    </citation>
    <scope>NUCLEOTIDE SEQUENCE</scope>
    <source>
        <strain evidence="5">WL0058</strain>
    </source>
</reference>
<dbReference type="EMBL" id="JAICBX010000003">
    <property type="protein sequence ID" value="MBW8639269.1"/>
    <property type="molecule type" value="Genomic_DNA"/>
</dbReference>
<dbReference type="PANTHER" id="PTHR48084:SF3">
    <property type="entry name" value="SUBUNIT OF PYRUVATE:FLAVODOXIN OXIDOREDUCTASE"/>
    <property type="match status" value="1"/>
</dbReference>
<dbReference type="SUPFAM" id="SSF52518">
    <property type="entry name" value="Thiamin diphosphate-binding fold (THDP-binding)"/>
    <property type="match status" value="2"/>
</dbReference>
<evidence type="ECO:0000313" key="6">
    <source>
        <dbReference type="Proteomes" id="UP001196509"/>
    </source>
</evidence>
<proteinExistence type="predicted"/>
<dbReference type="GO" id="GO:0016903">
    <property type="term" value="F:oxidoreductase activity, acting on the aldehyde or oxo group of donors"/>
    <property type="evidence" value="ECO:0007669"/>
    <property type="project" value="InterPro"/>
</dbReference>
<evidence type="ECO:0000256" key="1">
    <source>
        <dbReference type="ARBA" id="ARBA00023002"/>
    </source>
</evidence>
<dbReference type="InterPro" id="IPR002869">
    <property type="entry name" value="Pyrv_flavodox_OxRed_cen"/>
</dbReference>
<comment type="caution">
    <text evidence="5">The sequence shown here is derived from an EMBL/GenBank/DDBJ whole genome shotgun (WGS) entry which is preliminary data.</text>
</comment>
<dbReference type="SUPFAM" id="SSF53323">
    <property type="entry name" value="Pyruvate-ferredoxin oxidoreductase, PFOR, domain III"/>
    <property type="match status" value="1"/>
</dbReference>
<dbReference type="PANTHER" id="PTHR48084">
    <property type="entry name" value="2-OXOGLUTARATE OXIDOREDUCTASE SUBUNIT KORB-RELATED"/>
    <property type="match status" value="1"/>
</dbReference>
<feature type="domain" description="Pyruvate/ketoisovalerate oxidoreductase catalytic" evidence="3">
    <location>
        <begin position="728"/>
        <end position="913"/>
    </location>
</feature>
<sequence length="1158" mass="127445">MTAASPQFDSDYTLDHRYDRSEGRVYLTGTQALARILLDQAARDRAAGLNTAGFVSGYRGSPLGGVDLELWRIKNRLKDNHIEFLPAVNEDLAATAMLGSQQVETSPDRQVDGVFGLWYGKGPGVDRAGDALKHGNAYGSSPHGGVLVVAGDDHGCVSSSMPHQSDVAFMAWFMPTLNPASIGEYLQFGEYGYALSRYCGMWVGFKAISETVEAAASLELRPSRQFVSPDHAIPDTGLHYRWPDLPGPQIEERMEAKKEAVFAFAEANPVDRRIYGVGNASFGIVTTGKGHLDLMEAMRLLGLDEAACRSIGIDIYKVGMVWPLARRDALDFVRGKREVLVIEEKRGIIESQFKEYFYDFPGDKPDHMVGKRDEDGNRLVPWTGELSPMQLAPIVAGRLDRLFGTDEYGRRAAQLTGAASQPIEIRAGARTPYFCSGCPHNTSTKVPEGSKALAGIGCHFMASWMDRETSSLIQMGGEGVNWAASSKFTGNGHIFQNLGEGTWYHSGSMAIRQAIAAGANITYKILFNDAVAMTGGQPVDGPVSVETIAHEVRSEGVERIALVSDEPENFSLSKLPAGVTLHHRKDLDPVQRELREVKGVSVLIYAQTCATEKRRRRKRGTMEDPERFVVINDLVCEGCGDCSVQSNCLSVEPKETPFGRKRQINLSTCNKDFSCLDGFCPSFVTVEGAKRRKTRPDVVDSSGLVSLLDQPQLPALDEPYDLLVTGVGGTGVVTVGALITMAAHLENKGSSVLDFTGFAQKFGPVLSYIRIGETPDAINQVRIDSNAADALIGCDIVVASSPQASATYRPGMAAVLNLAEMPTGEIVRSRDADLAVDRRVEAIRRAIGRDDIASVDANALSTRLLGDTVFANVMMLGMAWQAGLVPVSLAALMRAIELNGVAVETNRKAFDWGRIAQARPDLVPGDADEQPTIETLERTIARREAFLEDYANRKYAERYRALVDRVQAREKEQGTEGVTEAVARSLFKLMAYKDEYEVARLHARPAFLEELKEKFEGDFRIHYHLAPPLVPSEKDWRGRPPKRAFGPWMLSAFRVLKHMKGLRGTPLDPFGYTQERRMERDLIVWYGRIVETCLNGLDRDNQRQWRAALALPMDIRGYGPVKQEAVARVRTDMTRRLSELNTSPQPAPSAAIRELHNV</sequence>
<feature type="domain" description="DUF6537" evidence="4">
    <location>
        <begin position="936"/>
        <end position="1133"/>
    </location>
</feature>
<feature type="region of interest" description="Disordered" evidence="2">
    <location>
        <begin position="1138"/>
        <end position="1158"/>
    </location>
</feature>
<gene>
    <name evidence="5" type="ORF">K1W69_18885</name>
</gene>
<evidence type="ECO:0000256" key="2">
    <source>
        <dbReference type="SAM" id="MobiDB-lite"/>
    </source>
</evidence>
<dbReference type="InterPro" id="IPR051457">
    <property type="entry name" value="2-oxoacid:Fd_oxidoreductase"/>
</dbReference>
<dbReference type="AlphaFoldDB" id="A0AAE2ZNL0"/>
<dbReference type="InterPro" id="IPR019752">
    <property type="entry name" value="Pyrv/ketoisovalerate_OxRed_cat"/>
</dbReference>
<evidence type="ECO:0000259" key="3">
    <source>
        <dbReference type="Pfam" id="PF01558"/>
    </source>
</evidence>
<dbReference type="InterPro" id="IPR002880">
    <property type="entry name" value="Pyrv_Fd/Flavodoxin_OxRdtase_N"/>
</dbReference>
<organism evidence="5 6">
    <name type="scientific">Flavimaribacter sediminis</name>
    <dbReference type="NCBI Taxonomy" id="2865987"/>
    <lineage>
        <taxon>Bacteria</taxon>
        <taxon>Pseudomonadati</taxon>
        <taxon>Pseudomonadota</taxon>
        <taxon>Alphaproteobacteria</taxon>
        <taxon>Hyphomicrobiales</taxon>
        <taxon>Rhizobiaceae</taxon>
        <taxon>Flavimaribacter</taxon>
    </lineage>
</organism>
<dbReference type="Pfam" id="PF20169">
    <property type="entry name" value="DUF6537"/>
    <property type="match status" value="1"/>
</dbReference>
<dbReference type="InterPro" id="IPR029061">
    <property type="entry name" value="THDP-binding"/>
</dbReference>
<dbReference type="Pfam" id="PF01558">
    <property type="entry name" value="POR"/>
    <property type="match status" value="1"/>
</dbReference>
<dbReference type="Proteomes" id="UP001196509">
    <property type="component" value="Unassembled WGS sequence"/>
</dbReference>
<dbReference type="CDD" id="cd07034">
    <property type="entry name" value="TPP_PYR_PFOR_IOR-alpha_like"/>
    <property type="match status" value="1"/>
</dbReference>
<name>A0AAE2ZNL0_9HYPH</name>
<keyword evidence="1" id="KW-0560">Oxidoreductase</keyword>
<accession>A0AAE2ZNL0</accession>
<evidence type="ECO:0000259" key="4">
    <source>
        <dbReference type="Pfam" id="PF20169"/>
    </source>
</evidence>
<dbReference type="RefSeq" id="WP_220229967.1">
    <property type="nucleotide sequence ID" value="NZ_JAICBX010000003.1"/>
</dbReference>
<dbReference type="Gene3D" id="3.40.50.970">
    <property type="match status" value="1"/>
</dbReference>
<dbReference type="NCBIfam" id="NF009589">
    <property type="entry name" value="PRK13030.1"/>
    <property type="match status" value="1"/>
</dbReference>
<evidence type="ECO:0000313" key="5">
    <source>
        <dbReference type="EMBL" id="MBW8639269.1"/>
    </source>
</evidence>
<dbReference type="NCBIfam" id="NF009588">
    <property type="entry name" value="PRK13029.1"/>
    <property type="match status" value="1"/>
</dbReference>